<dbReference type="SMART" id="SM00065">
    <property type="entry name" value="GAF"/>
    <property type="match status" value="1"/>
</dbReference>
<dbReference type="InterPro" id="IPR035965">
    <property type="entry name" value="PAS-like_dom_sf"/>
</dbReference>
<dbReference type="NCBIfam" id="TIGR00229">
    <property type="entry name" value="sensory_box"/>
    <property type="match status" value="3"/>
</dbReference>
<dbReference type="InterPro" id="IPR003594">
    <property type="entry name" value="HATPase_dom"/>
</dbReference>
<accession>A0ABR8A8W3</accession>
<dbReference type="SMART" id="SM00387">
    <property type="entry name" value="HATPase_c"/>
    <property type="match status" value="1"/>
</dbReference>
<dbReference type="InterPro" id="IPR016132">
    <property type="entry name" value="Phyto_chromo_attachment"/>
</dbReference>
<dbReference type="InterPro" id="IPR001610">
    <property type="entry name" value="PAC"/>
</dbReference>
<feature type="domain" description="PAC" evidence="10">
    <location>
        <begin position="311"/>
        <end position="361"/>
    </location>
</feature>
<dbReference type="InterPro" id="IPR036890">
    <property type="entry name" value="HATPase_C_sf"/>
</dbReference>
<dbReference type="PROSITE" id="PS50109">
    <property type="entry name" value="HIS_KIN"/>
    <property type="match status" value="1"/>
</dbReference>
<dbReference type="Pfam" id="PF01590">
    <property type="entry name" value="GAF"/>
    <property type="match status" value="1"/>
</dbReference>
<dbReference type="SMART" id="SM00086">
    <property type="entry name" value="PAC"/>
    <property type="match status" value="2"/>
</dbReference>
<evidence type="ECO:0000256" key="1">
    <source>
        <dbReference type="ARBA" id="ARBA00000085"/>
    </source>
</evidence>
<evidence type="ECO:0000259" key="9">
    <source>
        <dbReference type="PROSITE" id="PS50109"/>
    </source>
</evidence>
<dbReference type="InterPro" id="IPR052162">
    <property type="entry name" value="Sensor_kinase/Photoreceptor"/>
</dbReference>
<dbReference type="InterPro" id="IPR005467">
    <property type="entry name" value="His_kinase_dom"/>
</dbReference>
<proteinExistence type="inferred from homology"/>
<gene>
    <name evidence="11" type="ORF">H6G24_13130</name>
</gene>
<dbReference type="PANTHER" id="PTHR43304">
    <property type="entry name" value="PHYTOCHROME-LIKE PROTEIN CPH1"/>
    <property type="match status" value="1"/>
</dbReference>
<feature type="coiled-coil region" evidence="7">
    <location>
        <begin position="511"/>
        <end position="562"/>
    </location>
</feature>
<evidence type="ECO:0000313" key="11">
    <source>
        <dbReference type="EMBL" id="MBD2196431.1"/>
    </source>
</evidence>
<protein>
    <recommendedName>
        <fullName evidence="3">histidine kinase</fullName>
        <ecNumber evidence="3">2.7.13.3</ecNumber>
    </recommendedName>
</protein>
<dbReference type="InterPro" id="IPR003018">
    <property type="entry name" value="GAF"/>
</dbReference>
<dbReference type="PROSITE" id="PS50113">
    <property type="entry name" value="PAC"/>
    <property type="match status" value="2"/>
</dbReference>
<sequence length="813" mass="92387">MIFQILQRQDGSELVMYVSSGCRELYELEPEVIQANLQVLDRLVHPEDVQSLAKSIEVAKATLSPWRWEGRIITPSGKIKWIQGASQLERQANGDWLWEGLVMDITDRKQVEEQLRHSERRYKAIVDAIPDLMFRLSREGEYLDLKEDVDSLLLPKEEILGKKVGDLLPSDVAAISQEAIAKTLDSQNLQICEYQLATPVGVRDYEARLVVSGSDEVLAIVRDITERKQGETNLQSLAQKYAKAFRCSPDPILLSTVEEGLFLEVNESFVKLSEYQQEEVIGRTAFELNIWLDKRDRMALLQQLQMEGFARNLELNFRVKSGKIITTLVSAEIIELENIPCILAVIHDITERKQVEAQLHLTVQRDRLLTETLARIRSSLNLEQILQTTVTEVRQFLQADRVFIGISDCQGKAKTVAESVNPQYPAVLGWTTDDESYLQELKNLLITNSVRLVEDVNKTVVSPKIRTHYQQFQTRATLAVPIMLNQQLFGALVANQCSGPRQWQTIEIDLLQQMSEQLAIAIQQAQLYQELAALNSNLERQVEERTAQLQQKMQELEEMQRVKNVVLHTVAHDLRTAVMGNLMVLKNLLKTQSLGNSEWELAKEATQNRLPNSQSFIPVSRSVIERMIQGNDRQLAMLDSLLEIHSCEAQGINLRRELVHYNTLLDSIIKDLQPLLNHNQAILNNLVPDDLPLVMADPTRLQKVLANIFTYSLQNNPPGLTFTLKTKVEGDIIRTEIQDNGITLSKLECDRLFDLYIPEPQACCSSSIALKMYLSRQVIQAHGGEIGIISHRQRGLTFWFTLPLATPNSTVRP</sequence>
<dbReference type="Proteomes" id="UP000658514">
    <property type="component" value="Unassembled WGS sequence"/>
</dbReference>
<feature type="domain" description="Histidine kinase" evidence="9">
    <location>
        <begin position="569"/>
        <end position="806"/>
    </location>
</feature>
<feature type="domain" description="Phytochrome chromophore attachment site" evidence="8">
    <location>
        <begin position="381"/>
        <end position="517"/>
    </location>
</feature>
<dbReference type="InterPro" id="IPR036097">
    <property type="entry name" value="HisK_dim/P_sf"/>
</dbReference>
<comment type="caution">
    <text evidence="11">The sequence shown here is derived from an EMBL/GenBank/DDBJ whole genome shotgun (WGS) entry which is preliminary data.</text>
</comment>
<dbReference type="Pfam" id="PF08448">
    <property type="entry name" value="PAS_4"/>
    <property type="match status" value="1"/>
</dbReference>
<evidence type="ECO:0000259" key="8">
    <source>
        <dbReference type="PROSITE" id="PS50046"/>
    </source>
</evidence>
<dbReference type="SUPFAM" id="SSF47384">
    <property type="entry name" value="Homodimeric domain of signal transducing histidine kinase"/>
    <property type="match status" value="1"/>
</dbReference>
<dbReference type="InterPro" id="IPR013655">
    <property type="entry name" value="PAS_fold_3"/>
</dbReference>
<comment type="catalytic activity">
    <reaction evidence="1">
        <text>ATP + protein L-histidine = ADP + protein N-phospho-L-histidine.</text>
        <dbReference type="EC" id="2.7.13.3"/>
    </reaction>
</comment>
<dbReference type="InterPro" id="IPR013656">
    <property type="entry name" value="PAS_4"/>
</dbReference>
<dbReference type="CDD" id="cd00130">
    <property type="entry name" value="PAS"/>
    <property type="match status" value="3"/>
</dbReference>
<reference evidence="11 12" key="1">
    <citation type="journal article" date="2020" name="ISME J.">
        <title>Comparative genomics reveals insights into cyanobacterial evolution and habitat adaptation.</title>
        <authorList>
            <person name="Chen M.Y."/>
            <person name="Teng W.K."/>
            <person name="Zhao L."/>
            <person name="Hu C.X."/>
            <person name="Zhou Y.K."/>
            <person name="Han B.P."/>
            <person name="Song L.R."/>
            <person name="Shu W.S."/>
        </authorList>
    </citation>
    <scope>NUCLEOTIDE SEQUENCE [LARGE SCALE GENOMIC DNA]</scope>
    <source>
        <strain evidence="11 12">FACHB-288</strain>
    </source>
</reference>
<dbReference type="Gene3D" id="3.30.565.10">
    <property type="entry name" value="Histidine kinase-like ATPase, C-terminal domain"/>
    <property type="match status" value="1"/>
</dbReference>
<evidence type="ECO:0000256" key="5">
    <source>
        <dbReference type="ARBA" id="ARBA00022679"/>
    </source>
</evidence>
<evidence type="ECO:0000256" key="4">
    <source>
        <dbReference type="ARBA" id="ARBA00022553"/>
    </source>
</evidence>
<keyword evidence="4" id="KW-0597">Phosphoprotein</keyword>
<name>A0ABR8A8W3_9CYAN</name>
<dbReference type="PANTHER" id="PTHR43304:SF1">
    <property type="entry name" value="PAC DOMAIN-CONTAINING PROTEIN"/>
    <property type="match status" value="1"/>
</dbReference>
<evidence type="ECO:0000256" key="2">
    <source>
        <dbReference type="ARBA" id="ARBA00006402"/>
    </source>
</evidence>
<dbReference type="Pfam" id="PF00989">
    <property type="entry name" value="PAS"/>
    <property type="match status" value="1"/>
</dbReference>
<evidence type="ECO:0000313" key="12">
    <source>
        <dbReference type="Proteomes" id="UP000658514"/>
    </source>
</evidence>
<dbReference type="InterPro" id="IPR029016">
    <property type="entry name" value="GAF-like_dom_sf"/>
</dbReference>
<dbReference type="Gene3D" id="3.30.450.40">
    <property type="match status" value="1"/>
</dbReference>
<dbReference type="EMBL" id="JACJQH010000018">
    <property type="protein sequence ID" value="MBD2196431.1"/>
    <property type="molecule type" value="Genomic_DNA"/>
</dbReference>
<evidence type="ECO:0000256" key="3">
    <source>
        <dbReference type="ARBA" id="ARBA00012438"/>
    </source>
</evidence>
<evidence type="ECO:0000259" key="10">
    <source>
        <dbReference type="PROSITE" id="PS50113"/>
    </source>
</evidence>
<dbReference type="SMART" id="SM00091">
    <property type="entry name" value="PAS"/>
    <property type="match status" value="2"/>
</dbReference>
<dbReference type="EC" id="2.7.13.3" evidence="3"/>
<dbReference type="InterPro" id="IPR013767">
    <property type="entry name" value="PAS_fold"/>
</dbReference>
<evidence type="ECO:0000256" key="7">
    <source>
        <dbReference type="SAM" id="Coils"/>
    </source>
</evidence>
<dbReference type="SUPFAM" id="SSF55785">
    <property type="entry name" value="PYP-like sensor domain (PAS domain)"/>
    <property type="match status" value="3"/>
</dbReference>
<keyword evidence="6" id="KW-0418">Kinase</keyword>
<dbReference type="InterPro" id="IPR000700">
    <property type="entry name" value="PAS-assoc_C"/>
</dbReference>
<dbReference type="Pfam" id="PF08447">
    <property type="entry name" value="PAS_3"/>
    <property type="match status" value="1"/>
</dbReference>
<dbReference type="PROSITE" id="PS50046">
    <property type="entry name" value="PHYTOCHROME_2"/>
    <property type="match status" value="1"/>
</dbReference>
<keyword evidence="7" id="KW-0175">Coiled coil</keyword>
<feature type="domain" description="PAC" evidence="10">
    <location>
        <begin position="66"/>
        <end position="117"/>
    </location>
</feature>
<keyword evidence="5" id="KW-0808">Transferase</keyword>
<dbReference type="SUPFAM" id="SSF55874">
    <property type="entry name" value="ATPase domain of HSP90 chaperone/DNA topoisomerase II/histidine kinase"/>
    <property type="match status" value="1"/>
</dbReference>
<dbReference type="Gene3D" id="1.10.287.130">
    <property type="match status" value="1"/>
</dbReference>
<dbReference type="InterPro" id="IPR000014">
    <property type="entry name" value="PAS"/>
</dbReference>
<dbReference type="Gene3D" id="3.30.450.20">
    <property type="entry name" value="PAS domain"/>
    <property type="match status" value="3"/>
</dbReference>
<keyword evidence="12" id="KW-1185">Reference proteome</keyword>
<organism evidence="11 12">
    <name type="scientific">Calothrix parietina FACHB-288</name>
    <dbReference type="NCBI Taxonomy" id="2692896"/>
    <lineage>
        <taxon>Bacteria</taxon>
        <taxon>Bacillati</taxon>
        <taxon>Cyanobacteriota</taxon>
        <taxon>Cyanophyceae</taxon>
        <taxon>Nostocales</taxon>
        <taxon>Calotrichaceae</taxon>
        <taxon>Calothrix</taxon>
    </lineage>
</organism>
<dbReference type="SUPFAM" id="SSF55781">
    <property type="entry name" value="GAF domain-like"/>
    <property type="match status" value="1"/>
</dbReference>
<comment type="similarity">
    <text evidence="2">In the N-terminal section; belongs to the phytochrome family.</text>
</comment>
<evidence type="ECO:0000256" key="6">
    <source>
        <dbReference type="ARBA" id="ARBA00022777"/>
    </source>
</evidence>
<dbReference type="Pfam" id="PF02518">
    <property type="entry name" value="HATPase_c"/>
    <property type="match status" value="1"/>
</dbReference>